<dbReference type="EC" id="2.7.7.49" evidence="1"/>
<dbReference type="Pfam" id="PF02022">
    <property type="entry name" value="Integrase_Zn"/>
    <property type="match status" value="1"/>
</dbReference>
<evidence type="ECO:0000259" key="11">
    <source>
        <dbReference type="PROSITE" id="PS50879"/>
    </source>
</evidence>
<keyword evidence="7" id="KW-0378">Hydrolase</keyword>
<evidence type="ECO:0000313" key="14">
    <source>
        <dbReference type="Proteomes" id="UP000526942"/>
    </source>
</evidence>
<dbReference type="GO" id="GO:0008270">
    <property type="term" value="F:zinc ion binding"/>
    <property type="evidence" value="ECO:0007669"/>
    <property type="project" value="UniProtKB-KW"/>
</dbReference>
<feature type="domain" description="Integrase catalytic" evidence="12">
    <location>
        <begin position="155"/>
        <end position="279"/>
    </location>
</feature>
<evidence type="ECO:0000256" key="6">
    <source>
        <dbReference type="ARBA" id="ARBA00022759"/>
    </source>
</evidence>
<dbReference type="InterPro" id="IPR017856">
    <property type="entry name" value="Integrase-like_N"/>
</dbReference>
<accession>A0A7L0G2Y7</accession>
<feature type="non-terminal residue" evidence="13">
    <location>
        <position position="279"/>
    </location>
</feature>
<comment type="caution">
    <text evidence="13">The sequence shown here is derived from an EMBL/GenBank/DDBJ whole genome shotgun (WGS) entry which is preliminary data.</text>
</comment>
<dbReference type="Proteomes" id="UP000526942">
    <property type="component" value="Unassembled WGS sequence"/>
</dbReference>
<gene>
    <name evidence="13" type="primary">Ervk6_2</name>
    <name evidence="13" type="ORF">CORCON_R05722</name>
</gene>
<feature type="domain" description="RNase H type-1" evidence="11">
    <location>
        <begin position="1"/>
        <end position="101"/>
    </location>
</feature>
<dbReference type="AlphaFoldDB" id="A0A7L0G2Y7"/>
<keyword evidence="5" id="KW-0479">Metal-binding</keyword>
<dbReference type="InterPro" id="IPR001584">
    <property type="entry name" value="Integrase_cat-core"/>
</dbReference>
<evidence type="ECO:0000256" key="2">
    <source>
        <dbReference type="ARBA" id="ARBA00022679"/>
    </source>
</evidence>
<keyword evidence="6" id="KW-0255">Endonuclease</keyword>
<dbReference type="GO" id="GO:0003964">
    <property type="term" value="F:RNA-directed DNA polymerase activity"/>
    <property type="evidence" value="ECO:0007669"/>
    <property type="project" value="UniProtKB-KW"/>
</dbReference>
<dbReference type="InterPro" id="IPR012337">
    <property type="entry name" value="RNaseH-like_sf"/>
</dbReference>
<keyword evidence="9" id="KW-0863">Zinc-finger</keyword>
<evidence type="ECO:0000313" key="13">
    <source>
        <dbReference type="EMBL" id="NXK01435.1"/>
    </source>
</evidence>
<keyword evidence="2" id="KW-0808">Transferase</keyword>
<dbReference type="GO" id="GO:0035613">
    <property type="term" value="F:RNA stem-loop binding"/>
    <property type="evidence" value="ECO:0007669"/>
    <property type="project" value="TreeGrafter"/>
</dbReference>
<keyword evidence="4" id="KW-0540">Nuclease</keyword>
<keyword evidence="14" id="KW-1185">Reference proteome</keyword>
<evidence type="ECO:0000256" key="8">
    <source>
        <dbReference type="ARBA" id="ARBA00022918"/>
    </source>
</evidence>
<dbReference type="GO" id="GO:0015074">
    <property type="term" value="P:DNA integration"/>
    <property type="evidence" value="ECO:0007669"/>
    <property type="project" value="InterPro"/>
</dbReference>
<sequence length="279" mass="31033">ADSLQTLELAAVCWAMSNWMTEGLNIVTDSLYVAGVATRVEDAVIKETANRRLYQLFLQLRAAVKQRTTSYCVIHIQSHQLAAGLGVGNARADAVVNMAQHVPPASAFQKARDSHETFHRNAKALRRQFGPTHMEAQGIFRACPQCGHHGPGLGLGVNPRGLKALELWQMDVTHMPEFGRLKYIHVLIDTFSKAIWATVQTGETGRHVWSTFKEHLLQAQQRVPEKIKTDNGPAYVSSTIRQFMMTWGVTHVTGIPHSPTGQAIVERAHQLVKGYLKKK</sequence>
<reference evidence="13 14" key="1">
    <citation type="submission" date="2019-09" db="EMBL/GenBank/DDBJ databases">
        <title>Bird 10,000 Genomes (B10K) Project - Family phase.</title>
        <authorList>
            <person name="Zhang G."/>
        </authorList>
    </citation>
    <scope>NUCLEOTIDE SEQUENCE [LARGE SCALE GENOMIC DNA]</scope>
    <source>
        <strain evidence="13">B10K-DU-011-20</strain>
        <tissue evidence="13">Muscle</tissue>
    </source>
</reference>
<dbReference type="Gene3D" id="3.30.420.10">
    <property type="entry name" value="Ribonuclease H-like superfamily/Ribonuclease H"/>
    <property type="match status" value="2"/>
</dbReference>
<dbReference type="InterPro" id="IPR036397">
    <property type="entry name" value="RNaseH_sf"/>
</dbReference>
<proteinExistence type="predicted"/>
<evidence type="ECO:0000259" key="12">
    <source>
        <dbReference type="PROSITE" id="PS50994"/>
    </source>
</evidence>
<dbReference type="InterPro" id="IPR002156">
    <property type="entry name" value="RNaseH_domain"/>
</dbReference>
<evidence type="ECO:0000256" key="4">
    <source>
        <dbReference type="ARBA" id="ARBA00022722"/>
    </source>
</evidence>
<dbReference type="InterPro" id="IPR003308">
    <property type="entry name" value="Integrase_Zn-bd_dom_N"/>
</dbReference>
<evidence type="ECO:0000259" key="10">
    <source>
        <dbReference type="PROSITE" id="PS50876"/>
    </source>
</evidence>
<keyword evidence="3" id="KW-0548">Nucleotidyltransferase</keyword>
<evidence type="ECO:0000256" key="5">
    <source>
        <dbReference type="ARBA" id="ARBA00022723"/>
    </source>
</evidence>
<dbReference type="SUPFAM" id="SSF46919">
    <property type="entry name" value="N-terminal Zn binding domain of HIV integrase"/>
    <property type="match status" value="1"/>
</dbReference>
<evidence type="ECO:0000256" key="1">
    <source>
        <dbReference type="ARBA" id="ARBA00012493"/>
    </source>
</evidence>
<dbReference type="Pfam" id="PF00075">
    <property type="entry name" value="RNase_H"/>
    <property type="match status" value="1"/>
</dbReference>
<keyword evidence="9" id="KW-0862">Zinc</keyword>
<dbReference type="Pfam" id="PF00665">
    <property type="entry name" value="rve"/>
    <property type="match status" value="1"/>
</dbReference>
<feature type="non-terminal residue" evidence="13">
    <location>
        <position position="1"/>
    </location>
</feature>
<protein>
    <recommendedName>
        <fullName evidence="1">RNA-directed DNA polymerase</fullName>
        <ecNumber evidence="1">2.7.7.49</ecNumber>
    </recommendedName>
</protein>
<feature type="domain" description="Integrase-type" evidence="10">
    <location>
        <begin position="106"/>
        <end position="147"/>
    </location>
</feature>
<evidence type="ECO:0000256" key="3">
    <source>
        <dbReference type="ARBA" id="ARBA00022695"/>
    </source>
</evidence>
<dbReference type="PANTHER" id="PTHR41694:SF3">
    <property type="entry name" value="RNA-DIRECTED DNA POLYMERASE-RELATED"/>
    <property type="match status" value="1"/>
</dbReference>
<dbReference type="EMBL" id="VXAM01004039">
    <property type="protein sequence ID" value="NXK01435.1"/>
    <property type="molecule type" value="Genomic_DNA"/>
</dbReference>
<dbReference type="SUPFAM" id="SSF53098">
    <property type="entry name" value="Ribonuclease H-like"/>
    <property type="match status" value="2"/>
</dbReference>
<dbReference type="PROSITE" id="PS50994">
    <property type="entry name" value="INTEGRASE"/>
    <property type="match status" value="1"/>
</dbReference>
<organism evidence="13 14">
    <name type="scientific">Corythaixoides concolor</name>
    <name type="common">Grey go-away-bird</name>
    <dbReference type="NCBI Taxonomy" id="103956"/>
    <lineage>
        <taxon>Eukaryota</taxon>
        <taxon>Metazoa</taxon>
        <taxon>Chordata</taxon>
        <taxon>Craniata</taxon>
        <taxon>Vertebrata</taxon>
        <taxon>Euteleostomi</taxon>
        <taxon>Archelosauria</taxon>
        <taxon>Archosauria</taxon>
        <taxon>Dinosauria</taxon>
        <taxon>Saurischia</taxon>
        <taxon>Theropoda</taxon>
        <taxon>Coelurosauria</taxon>
        <taxon>Aves</taxon>
        <taxon>Neognathae</taxon>
        <taxon>Neoaves</taxon>
        <taxon>Otidimorphae</taxon>
        <taxon>Musophagiformes</taxon>
        <taxon>Musophagidae</taxon>
        <taxon>Corythaixoides</taxon>
    </lineage>
</organism>
<dbReference type="Gene3D" id="1.10.10.200">
    <property type="match status" value="1"/>
</dbReference>
<evidence type="ECO:0000256" key="9">
    <source>
        <dbReference type="PROSITE-ProRule" id="PRU00450"/>
    </source>
</evidence>
<dbReference type="PROSITE" id="PS50879">
    <property type="entry name" value="RNASE_H_1"/>
    <property type="match status" value="1"/>
</dbReference>
<name>A0A7L0G2Y7_CORCN</name>
<keyword evidence="8" id="KW-0695">RNA-directed DNA polymerase</keyword>
<dbReference type="PROSITE" id="PS50876">
    <property type="entry name" value="ZF_INTEGRASE"/>
    <property type="match status" value="1"/>
</dbReference>
<dbReference type="GO" id="GO:0004523">
    <property type="term" value="F:RNA-DNA hybrid ribonuclease activity"/>
    <property type="evidence" value="ECO:0007669"/>
    <property type="project" value="InterPro"/>
</dbReference>
<dbReference type="OrthoDB" id="9386368at2759"/>
<evidence type="ECO:0000256" key="7">
    <source>
        <dbReference type="ARBA" id="ARBA00022801"/>
    </source>
</evidence>
<dbReference type="PANTHER" id="PTHR41694">
    <property type="entry name" value="ENDOGENOUS RETROVIRUS GROUP K MEMBER POL PROTEIN"/>
    <property type="match status" value="1"/>
</dbReference>